<dbReference type="SUPFAM" id="SSF53955">
    <property type="entry name" value="Lysozyme-like"/>
    <property type="match status" value="1"/>
</dbReference>
<keyword evidence="6" id="KW-1185">Reference proteome</keyword>
<dbReference type="InterPro" id="IPR023346">
    <property type="entry name" value="Lysozyme-like_dom_sf"/>
</dbReference>
<sequence>MVALCLGVASAHAALYGYTDERGVAHFSAEKLDARYQLVLRDDTAGRFGADDAVPAEAAQALQQLLTRRTGAAASGTVYGYLDPQGQPHFADTRADERYELIVRDGEVLNSRWNPIDRRRPLPPAAAPAGEPPRKGLLALVEKPPLSPAAQTALREAARKHGLDESLLHALMAAESGFDIDAVSPKGAVGLMQLMPATAERYGVRADAKQTVAHKLTDPRINIAAGSRYFSDLLKMFDGSMELALAAYNAGEGAVQRAGRRIPDYRETQNYVKTVMQLYAHLKPSGSSRVLTASVNRAGKPATRVRMEIAPPSAERDAGAE</sequence>
<feature type="domain" description="Transglycosylase SLT" evidence="3">
    <location>
        <begin position="155"/>
        <end position="261"/>
    </location>
</feature>
<comment type="similarity">
    <text evidence="1">Belongs to the transglycosylase Slt family.</text>
</comment>
<evidence type="ECO:0000259" key="4">
    <source>
        <dbReference type="Pfam" id="PF13511"/>
    </source>
</evidence>
<accession>A0A370FF05</accession>
<dbReference type="PANTHER" id="PTHR37423">
    <property type="entry name" value="SOLUBLE LYTIC MUREIN TRANSGLYCOSYLASE-RELATED"/>
    <property type="match status" value="1"/>
</dbReference>
<evidence type="ECO:0000313" key="5">
    <source>
        <dbReference type="EMBL" id="RDI24976.1"/>
    </source>
</evidence>
<dbReference type="RefSeq" id="WP_170159361.1">
    <property type="nucleotide sequence ID" value="NZ_QQAV01000004.1"/>
</dbReference>
<organism evidence="5 6">
    <name type="scientific">Pseudacidovorax intermedius</name>
    <dbReference type="NCBI Taxonomy" id="433924"/>
    <lineage>
        <taxon>Bacteria</taxon>
        <taxon>Pseudomonadati</taxon>
        <taxon>Pseudomonadota</taxon>
        <taxon>Betaproteobacteria</taxon>
        <taxon>Burkholderiales</taxon>
        <taxon>Comamonadaceae</taxon>
        <taxon>Pseudacidovorax</taxon>
    </lineage>
</organism>
<evidence type="ECO:0000256" key="2">
    <source>
        <dbReference type="SAM" id="MobiDB-lite"/>
    </source>
</evidence>
<dbReference type="Pfam" id="PF01464">
    <property type="entry name" value="SLT"/>
    <property type="match status" value="1"/>
</dbReference>
<proteinExistence type="inferred from homology"/>
<dbReference type="Proteomes" id="UP000255265">
    <property type="component" value="Unassembled WGS sequence"/>
</dbReference>
<evidence type="ECO:0000256" key="1">
    <source>
        <dbReference type="ARBA" id="ARBA00007734"/>
    </source>
</evidence>
<name>A0A370FF05_9BURK</name>
<dbReference type="EMBL" id="QQAV01000004">
    <property type="protein sequence ID" value="RDI24976.1"/>
    <property type="molecule type" value="Genomic_DNA"/>
</dbReference>
<dbReference type="CDD" id="cd00254">
    <property type="entry name" value="LT-like"/>
    <property type="match status" value="1"/>
</dbReference>
<dbReference type="Gene3D" id="1.10.530.10">
    <property type="match status" value="1"/>
</dbReference>
<feature type="domain" description="DUF4124" evidence="4">
    <location>
        <begin position="3"/>
        <end position="30"/>
    </location>
</feature>
<evidence type="ECO:0000259" key="3">
    <source>
        <dbReference type="Pfam" id="PF01464"/>
    </source>
</evidence>
<protein>
    <submittedName>
        <fullName evidence="5">Transglycosylase-like protein with SLT domain</fullName>
    </submittedName>
</protein>
<dbReference type="AlphaFoldDB" id="A0A370FF05"/>
<dbReference type="InterPro" id="IPR025392">
    <property type="entry name" value="DUF4124"/>
</dbReference>
<reference evidence="5 6" key="1">
    <citation type="submission" date="2018-07" db="EMBL/GenBank/DDBJ databases">
        <title>Genomic Encyclopedia of Type Strains, Phase IV (KMG-IV): sequencing the most valuable type-strain genomes for metagenomic binning, comparative biology and taxonomic classification.</title>
        <authorList>
            <person name="Goeker M."/>
        </authorList>
    </citation>
    <scope>NUCLEOTIDE SEQUENCE [LARGE SCALE GENOMIC DNA]</scope>
    <source>
        <strain evidence="5 6">DSM 21352</strain>
    </source>
</reference>
<dbReference type="PANTHER" id="PTHR37423:SF2">
    <property type="entry name" value="MEMBRANE-BOUND LYTIC MUREIN TRANSGLYCOSYLASE C"/>
    <property type="match status" value="1"/>
</dbReference>
<feature type="region of interest" description="Disordered" evidence="2">
    <location>
        <begin position="302"/>
        <end position="321"/>
    </location>
</feature>
<comment type="caution">
    <text evidence="5">The sequence shown here is derived from an EMBL/GenBank/DDBJ whole genome shotgun (WGS) entry which is preliminary data.</text>
</comment>
<dbReference type="STRING" id="433924.NS331_14865"/>
<dbReference type="InterPro" id="IPR008258">
    <property type="entry name" value="Transglycosylase_SLT_dom_1"/>
</dbReference>
<gene>
    <name evidence="5" type="ORF">DFR41_10426</name>
</gene>
<evidence type="ECO:0000313" key="6">
    <source>
        <dbReference type="Proteomes" id="UP000255265"/>
    </source>
</evidence>
<dbReference type="Pfam" id="PF13511">
    <property type="entry name" value="DUF4124"/>
    <property type="match status" value="1"/>
</dbReference>